<dbReference type="InterPro" id="IPR007420">
    <property type="entry name" value="DUF465"/>
</dbReference>
<evidence type="ECO:0000313" key="1">
    <source>
        <dbReference type="EMBL" id="MBH0237604.1"/>
    </source>
</evidence>
<dbReference type="InterPro" id="IPR038444">
    <property type="entry name" value="DUF465_sf"/>
</dbReference>
<sequence length="87" mass="9829">MRAMNHLPHDLAEVFPDDAALIRDLKLDDTLFAELAASHQAITKRIHRIESLIEAATDETLADLKARRRIILGEISSYLLLRRKAVA</sequence>
<dbReference type="EMBL" id="JADZLT010000048">
    <property type="protein sequence ID" value="MBH0237604.1"/>
    <property type="molecule type" value="Genomic_DNA"/>
</dbReference>
<comment type="caution">
    <text evidence="1">The sequence shown here is derived from an EMBL/GenBank/DDBJ whole genome shotgun (WGS) entry which is preliminary data.</text>
</comment>
<reference evidence="1" key="1">
    <citation type="submission" date="2020-12" db="EMBL/GenBank/DDBJ databases">
        <title>Methylobrevis albus sp. nov., isolated from fresh water lack sediment.</title>
        <authorList>
            <person name="Zou Q."/>
        </authorList>
    </citation>
    <scope>NUCLEOTIDE SEQUENCE</scope>
    <source>
        <strain evidence="1">L22</strain>
    </source>
</reference>
<proteinExistence type="predicted"/>
<evidence type="ECO:0000313" key="2">
    <source>
        <dbReference type="Proteomes" id="UP000631694"/>
    </source>
</evidence>
<organism evidence="1 2">
    <name type="scientific">Methylobrevis albus</name>
    <dbReference type="NCBI Taxonomy" id="2793297"/>
    <lineage>
        <taxon>Bacteria</taxon>
        <taxon>Pseudomonadati</taxon>
        <taxon>Pseudomonadota</taxon>
        <taxon>Alphaproteobacteria</taxon>
        <taxon>Hyphomicrobiales</taxon>
        <taxon>Pleomorphomonadaceae</taxon>
        <taxon>Methylobrevis</taxon>
    </lineage>
</organism>
<dbReference type="RefSeq" id="WP_197310699.1">
    <property type="nucleotide sequence ID" value="NZ_JADZLT010000048.1"/>
</dbReference>
<dbReference type="Pfam" id="PF04325">
    <property type="entry name" value="DUF465"/>
    <property type="match status" value="1"/>
</dbReference>
<gene>
    <name evidence="1" type="ORF">I5731_07225</name>
</gene>
<keyword evidence="2" id="KW-1185">Reference proteome</keyword>
<dbReference type="Proteomes" id="UP000631694">
    <property type="component" value="Unassembled WGS sequence"/>
</dbReference>
<dbReference type="Gene3D" id="6.10.280.50">
    <property type="match status" value="1"/>
</dbReference>
<accession>A0A931I1C5</accession>
<protein>
    <submittedName>
        <fullName evidence="1">DUF465 domain-containing protein</fullName>
    </submittedName>
</protein>
<name>A0A931I1C5_9HYPH</name>
<dbReference type="AlphaFoldDB" id="A0A931I1C5"/>